<dbReference type="EMBL" id="CAJVQC010039747">
    <property type="protein sequence ID" value="CAG8769259.1"/>
    <property type="molecule type" value="Genomic_DNA"/>
</dbReference>
<comment type="caution">
    <text evidence="1">The sequence shown here is derived from an EMBL/GenBank/DDBJ whole genome shotgun (WGS) entry which is preliminary data.</text>
</comment>
<reference evidence="1" key="1">
    <citation type="submission" date="2021-06" db="EMBL/GenBank/DDBJ databases">
        <authorList>
            <person name="Kallberg Y."/>
            <person name="Tangrot J."/>
            <person name="Rosling A."/>
        </authorList>
    </citation>
    <scope>NUCLEOTIDE SEQUENCE</scope>
    <source>
        <strain evidence="1">MA461A</strain>
    </source>
</reference>
<evidence type="ECO:0000313" key="1">
    <source>
        <dbReference type="EMBL" id="CAG8769259.1"/>
    </source>
</evidence>
<protein>
    <submittedName>
        <fullName evidence="1">20493_t:CDS:1</fullName>
    </submittedName>
</protein>
<name>A0ACA9QY27_9GLOM</name>
<accession>A0ACA9QY27</accession>
<dbReference type="Proteomes" id="UP000789920">
    <property type="component" value="Unassembled WGS sequence"/>
</dbReference>
<proteinExistence type="predicted"/>
<evidence type="ECO:0000313" key="2">
    <source>
        <dbReference type="Proteomes" id="UP000789920"/>
    </source>
</evidence>
<gene>
    <name evidence="1" type="ORF">RPERSI_LOCUS16199</name>
</gene>
<feature type="non-terminal residue" evidence="1">
    <location>
        <position position="87"/>
    </location>
</feature>
<organism evidence="1 2">
    <name type="scientific">Racocetra persica</name>
    <dbReference type="NCBI Taxonomy" id="160502"/>
    <lineage>
        <taxon>Eukaryota</taxon>
        <taxon>Fungi</taxon>
        <taxon>Fungi incertae sedis</taxon>
        <taxon>Mucoromycota</taxon>
        <taxon>Glomeromycotina</taxon>
        <taxon>Glomeromycetes</taxon>
        <taxon>Diversisporales</taxon>
        <taxon>Gigasporaceae</taxon>
        <taxon>Racocetra</taxon>
    </lineage>
</organism>
<sequence length="87" mass="10191">YEEHTSEILEGLDHLVPAINEYFDLISVFVDESEIVFILYESFTLPNKEQVRATGHYHNMPVFSNIAIYMDSEQKDFETFNGYCFAK</sequence>
<keyword evidence="2" id="KW-1185">Reference proteome</keyword>
<feature type="non-terminal residue" evidence="1">
    <location>
        <position position="1"/>
    </location>
</feature>